<dbReference type="RefSeq" id="WP_007567874.1">
    <property type="nucleotide sequence ID" value="NZ_CABKNL010000053.1"/>
</dbReference>
<organism evidence="2 3">
    <name type="scientific">Phocaeicola coprocola</name>
    <dbReference type="NCBI Taxonomy" id="310298"/>
    <lineage>
        <taxon>Bacteria</taxon>
        <taxon>Pseudomonadati</taxon>
        <taxon>Bacteroidota</taxon>
        <taxon>Bacteroidia</taxon>
        <taxon>Bacteroidales</taxon>
        <taxon>Bacteroidaceae</taxon>
        <taxon>Phocaeicola</taxon>
    </lineage>
</organism>
<dbReference type="Gene3D" id="3.90.1530.10">
    <property type="entry name" value="Conserved hypothetical protein from pyrococcus furiosus pfu- 392566-001, ParB domain"/>
    <property type="match status" value="1"/>
</dbReference>
<evidence type="ECO:0000313" key="2">
    <source>
        <dbReference type="EMBL" id="RGR94128.1"/>
    </source>
</evidence>
<dbReference type="SUPFAM" id="SSF110849">
    <property type="entry name" value="ParB/Sulfiredoxin"/>
    <property type="match status" value="1"/>
</dbReference>
<dbReference type="PANTHER" id="PTHR30083:SF1">
    <property type="entry name" value="TRANSCRIPTIONAL REGULATOR"/>
    <property type="match status" value="1"/>
</dbReference>
<name>A0A412GH99_9BACT</name>
<evidence type="ECO:0000313" key="3">
    <source>
        <dbReference type="Proteomes" id="UP000285864"/>
    </source>
</evidence>
<dbReference type="GO" id="GO:0071453">
    <property type="term" value="P:cellular response to oxygen levels"/>
    <property type="evidence" value="ECO:0007669"/>
    <property type="project" value="TreeGrafter"/>
</dbReference>
<protein>
    <submittedName>
        <fullName evidence="2">Chromosome partitioning protein ParB</fullName>
    </submittedName>
    <submittedName>
        <fullName evidence="1">ParB/RepB/Spo0J family partition protein</fullName>
    </submittedName>
</protein>
<dbReference type="AlphaFoldDB" id="A0A412GH99"/>
<dbReference type="EMBL" id="QRUU01000049">
    <property type="protein sequence ID" value="RGR94128.1"/>
    <property type="molecule type" value="Genomic_DNA"/>
</dbReference>
<accession>A0A412GH99</accession>
<dbReference type="CDD" id="cd16397">
    <property type="entry name" value="IbrB_like"/>
    <property type="match status" value="1"/>
</dbReference>
<evidence type="ECO:0000313" key="1">
    <source>
        <dbReference type="EMBL" id="HJF07889.1"/>
    </source>
</evidence>
<reference evidence="1" key="2">
    <citation type="journal article" date="2021" name="PeerJ">
        <title>Extensive microbial diversity within the chicken gut microbiome revealed by metagenomics and culture.</title>
        <authorList>
            <person name="Gilroy R."/>
            <person name="Ravi A."/>
            <person name="Getino M."/>
            <person name="Pursley I."/>
            <person name="Horton D.L."/>
            <person name="Alikhan N.F."/>
            <person name="Baker D."/>
            <person name="Gharbi K."/>
            <person name="Hall N."/>
            <person name="Watson M."/>
            <person name="Adriaenssens E.M."/>
            <person name="Foster-Nyarko E."/>
            <person name="Jarju S."/>
            <person name="Secka A."/>
            <person name="Antonio M."/>
            <person name="Oren A."/>
            <person name="Chaudhuri R.R."/>
            <person name="La Ragione R."/>
            <person name="Hildebrand F."/>
            <person name="Pallen M.J."/>
        </authorList>
    </citation>
    <scope>NUCLEOTIDE SEQUENCE</scope>
    <source>
        <strain evidence="1">CHK165-8395</strain>
    </source>
</reference>
<dbReference type="FunFam" id="3.90.1530.10:FF:000004">
    <property type="entry name" value="Chromosome partitioning protein ParB"/>
    <property type="match status" value="1"/>
</dbReference>
<dbReference type="InterPro" id="IPR036086">
    <property type="entry name" value="ParB/Sulfiredoxin_sf"/>
</dbReference>
<reference evidence="1" key="3">
    <citation type="submission" date="2021-09" db="EMBL/GenBank/DDBJ databases">
        <authorList>
            <person name="Gilroy R."/>
        </authorList>
    </citation>
    <scope>NUCLEOTIDE SEQUENCE</scope>
    <source>
        <strain evidence="1">CHK165-8395</strain>
    </source>
</reference>
<gene>
    <name evidence="2" type="ORF">DWY20_10860</name>
    <name evidence="1" type="ORF">K8U81_06825</name>
</gene>
<keyword evidence="3" id="KW-1185">Reference proteome</keyword>
<comment type="caution">
    <text evidence="2">The sequence shown here is derived from an EMBL/GenBank/DDBJ whole genome shotgun (WGS) entry which is preliminary data.</text>
</comment>
<reference evidence="2 3" key="1">
    <citation type="submission" date="2018-08" db="EMBL/GenBank/DDBJ databases">
        <title>A genome reference for cultivated species of the human gut microbiota.</title>
        <authorList>
            <person name="Zou Y."/>
            <person name="Xue W."/>
            <person name="Luo G."/>
        </authorList>
    </citation>
    <scope>NUCLEOTIDE SEQUENCE [LARGE SCALE GENOMIC DNA]</scope>
    <source>
        <strain evidence="2 3">AF24-2</strain>
    </source>
</reference>
<dbReference type="Proteomes" id="UP000285864">
    <property type="component" value="Unassembled WGS sequence"/>
</dbReference>
<dbReference type="Proteomes" id="UP000718012">
    <property type="component" value="Unassembled WGS sequence"/>
</dbReference>
<dbReference type="PANTHER" id="PTHR30083">
    <property type="entry name" value="TRANSCRIPTIONAL REGULATOR-RELATED"/>
    <property type="match status" value="1"/>
</dbReference>
<sequence>MSDNENEYKSPVYNVKAVPVEKVVANDYNPNVVAPPEMKLLEISIWEDGFTMPCVCYYDKEADKYILVDGFHRFTVLKTSKRIYEREKGLLPVVVIDKDLSNRMGSTIRHNRARGTHNIELMSHIVAELDKAGMSDQWIMKNIGMDRDELLRLKQISGLAELFADADFSIPQPKPAYIPIPENDDEVKSE</sequence>
<dbReference type="EMBL" id="DYXD01000154">
    <property type="protein sequence ID" value="HJF07889.1"/>
    <property type="molecule type" value="Genomic_DNA"/>
</dbReference>
<proteinExistence type="predicted"/>